<feature type="non-terminal residue" evidence="3">
    <location>
        <position position="808"/>
    </location>
</feature>
<evidence type="ECO:0000256" key="1">
    <source>
        <dbReference type="SAM" id="MobiDB-lite"/>
    </source>
</evidence>
<accession>A0ABN9UQ36</accession>
<feature type="region of interest" description="Disordered" evidence="1">
    <location>
        <begin position="205"/>
        <end position="259"/>
    </location>
</feature>
<name>A0ABN9UQ36_9DINO</name>
<dbReference type="EMBL" id="CAUYUJ010016121">
    <property type="protein sequence ID" value="CAK0862058.1"/>
    <property type="molecule type" value="Genomic_DNA"/>
</dbReference>
<feature type="region of interest" description="Disordered" evidence="1">
    <location>
        <begin position="650"/>
        <end position="680"/>
    </location>
</feature>
<evidence type="ECO:0000313" key="3">
    <source>
        <dbReference type="EMBL" id="CAK0862058.1"/>
    </source>
</evidence>
<organism evidence="3 4">
    <name type="scientific">Prorocentrum cordatum</name>
    <dbReference type="NCBI Taxonomy" id="2364126"/>
    <lineage>
        <taxon>Eukaryota</taxon>
        <taxon>Sar</taxon>
        <taxon>Alveolata</taxon>
        <taxon>Dinophyceae</taxon>
        <taxon>Prorocentrales</taxon>
        <taxon>Prorocentraceae</taxon>
        <taxon>Prorocentrum</taxon>
    </lineage>
</organism>
<dbReference type="Proteomes" id="UP001189429">
    <property type="component" value="Unassembled WGS sequence"/>
</dbReference>
<gene>
    <name evidence="3" type="ORF">PCOR1329_LOCUS50572</name>
</gene>
<keyword evidence="4" id="KW-1185">Reference proteome</keyword>
<comment type="caution">
    <text evidence="3">The sequence shown here is derived from an EMBL/GenBank/DDBJ whole genome shotgun (WGS) entry which is preliminary data.</text>
</comment>
<sequence>MMLLASGGVLVFSMFSDGCHCSCRVVAEYLGPFADQTTTCYLVNQTFGGVEGALVLTFLLGTVFGSACSCCWCACLAGESWQAGVLLRCGADECETEIGMRPTANQVLANQAWYASAPDLDVYPHLLRCPPLSGIVLTDNSGLPLRESRSGTQWTVRSVVCGDQWGPATLELAEALSFVGAPTPNPASGTAPAVPAPTRRLRCKQEAQALQGKRKVKEERPLARPDSGSGGAGGDSRVGLQKKAQQQAEKGDEGDKTRAADGLVSTDLSRSVAFALELAGVGTSSSGHVVHFPTLQKLRPELEVEMDSVEPTIAARVASVAAVGADCATCAAICADSAADVEQRRLNCKGVVGPAALQQFAGLVMDASDKDSCTRGELPRAIGRFTWAVVAGRGLLSIAQSRCAFCHRSGSRRRRLRSRARQELHWASSVAFFAGARAAADQRVLAIGASCAGDNNDFGGFGAVERGGPPALAESASGRSEKWRFAVLEAIAARQLALGSDAPATAAERRCLRRGRSPFQPAPSEPIANEQDWQRFVRGRLNRPDGIMALERSAAQPRRSACCSESGAAGGEWAVPREELHAVCRANQLSLTSAGSAGAAASRYLDGLFLGGCNRDEGGEAIAAARHFSPVLPLGDSRSMPRTCAAARGFRQPAPGRTRQPAAAQGVRSKTGDFDEGAPLSSAMSRAAGESLGRLRATRAPAERPWTFDGGQFQRAFEQVFLSLGLPGARPCGRYARYFAELAKAPQPLAGRGEMIERRLADLPIGRWTAPLPPGIASGSRATPARRLSCVTALDLEYGEPGPIPHCR</sequence>
<evidence type="ECO:0000256" key="2">
    <source>
        <dbReference type="SAM" id="SignalP"/>
    </source>
</evidence>
<proteinExistence type="predicted"/>
<evidence type="ECO:0000313" key="4">
    <source>
        <dbReference type="Proteomes" id="UP001189429"/>
    </source>
</evidence>
<feature type="signal peptide" evidence="2">
    <location>
        <begin position="1"/>
        <end position="21"/>
    </location>
</feature>
<protein>
    <submittedName>
        <fullName evidence="3">Uncharacterized protein</fullName>
    </submittedName>
</protein>
<reference evidence="3" key="1">
    <citation type="submission" date="2023-10" db="EMBL/GenBank/DDBJ databases">
        <authorList>
            <person name="Chen Y."/>
            <person name="Shah S."/>
            <person name="Dougan E. K."/>
            <person name="Thang M."/>
            <person name="Chan C."/>
        </authorList>
    </citation>
    <scope>NUCLEOTIDE SEQUENCE [LARGE SCALE GENOMIC DNA]</scope>
</reference>
<feature type="compositionally biased region" description="Basic and acidic residues" evidence="1">
    <location>
        <begin position="249"/>
        <end position="259"/>
    </location>
</feature>
<feature type="chain" id="PRO_5045391189" evidence="2">
    <location>
        <begin position="22"/>
        <end position="808"/>
    </location>
</feature>
<keyword evidence="2" id="KW-0732">Signal</keyword>